<feature type="domain" description="CNA-B" evidence="4">
    <location>
        <begin position="207"/>
        <end position="287"/>
    </location>
</feature>
<evidence type="ECO:0000313" key="6">
    <source>
        <dbReference type="Proteomes" id="UP001298681"/>
    </source>
</evidence>
<keyword evidence="2" id="KW-1133">Transmembrane helix</keyword>
<feature type="compositionally biased region" description="Low complexity" evidence="1">
    <location>
        <begin position="297"/>
        <end position="313"/>
    </location>
</feature>
<keyword evidence="3" id="KW-0732">Signal</keyword>
<feature type="region of interest" description="Disordered" evidence="1">
    <location>
        <begin position="287"/>
        <end position="328"/>
    </location>
</feature>
<dbReference type="CDD" id="cd00222">
    <property type="entry name" value="CollagenBindB"/>
    <property type="match status" value="1"/>
</dbReference>
<keyword evidence="6" id="KW-1185">Reference proteome</keyword>
<dbReference type="EMBL" id="JAKNHQ010000015">
    <property type="protein sequence ID" value="MCG4611414.1"/>
    <property type="molecule type" value="Genomic_DNA"/>
</dbReference>
<gene>
    <name evidence="5" type="ORF">L0P57_10795</name>
</gene>
<organism evidence="5 6">
    <name type="scientific">Anaeromassilibacillus senegalensis</name>
    <dbReference type="NCBI Taxonomy" id="1673717"/>
    <lineage>
        <taxon>Bacteria</taxon>
        <taxon>Bacillati</taxon>
        <taxon>Bacillota</taxon>
        <taxon>Clostridia</taxon>
        <taxon>Eubacteriales</taxon>
        <taxon>Acutalibacteraceae</taxon>
        <taxon>Anaeromassilibacillus</taxon>
    </lineage>
</organism>
<dbReference type="Gene3D" id="2.60.40.1140">
    <property type="entry name" value="Collagen-binding surface protein Cna, B-type domain"/>
    <property type="match status" value="1"/>
</dbReference>
<dbReference type="InterPro" id="IPR008454">
    <property type="entry name" value="Collagen-bd_Cna-like_B-typ_dom"/>
</dbReference>
<name>A0ABS9MLV5_9FIRM</name>
<evidence type="ECO:0000313" key="5">
    <source>
        <dbReference type="EMBL" id="MCG4611414.1"/>
    </source>
</evidence>
<feature type="transmembrane region" description="Helical" evidence="2">
    <location>
        <begin position="331"/>
        <end position="351"/>
    </location>
</feature>
<evidence type="ECO:0000256" key="1">
    <source>
        <dbReference type="SAM" id="MobiDB-lite"/>
    </source>
</evidence>
<dbReference type="SUPFAM" id="SSF49478">
    <property type="entry name" value="Cna protein B-type domain"/>
    <property type="match status" value="1"/>
</dbReference>
<dbReference type="RefSeq" id="WP_087234674.1">
    <property type="nucleotide sequence ID" value="NZ_JAKNHQ010000015.1"/>
</dbReference>
<keyword evidence="2" id="KW-0472">Membrane</keyword>
<proteinExistence type="predicted"/>
<reference evidence="5 6" key="1">
    <citation type="submission" date="2022-01" db="EMBL/GenBank/DDBJ databases">
        <title>Collection of gut derived symbiotic bacterial strains cultured from healthy donors.</title>
        <authorList>
            <person name="Lin H."/>
            <person name="Kohout C."/>
            <person name="Waligurski E."/>
            <person name="Pamer E.G."/>
        </authorList>
    </citation>
    <scope>NUCLEOTIDE SEQUENCE [LARGE SCALE GENOMIC DNA]</scope>
    <source>
        <strain evidence="5 6">DFI.7.58</strain>
    </source>
</reference>
<protein>
    <submittedName>
        <fullName evidence="5">Cna B-type domain-containing protein</fullName>
    </submittedName>
</protein>
<evidence type="ECO:0000256" key="3">
    <source>
        <dbReference type="SAM" id="SignalP"/>
    </source>
</evidence>
<comment type="caution">
    <text evidence="5">The sequence shown here is derived from an EMBL/GenBank/DDBJ whole genome shotgun (WGS) entry which is preliminary data.</text>
</comment>
<dbReference type="InterPro" id="IPR013783">
    <property type="entry name" value="Ig-like_fold"/>
</dbReference>
<sequence>MNIQRFWKKFAVAFMALVLLLPCLAIPAFAYNPIDTSRETSLTVHFGEGSTDFSGVEFRIYRVADVSESGEFTLAGDFVDYPISLENLDNAGWRALAQTLAGYVARDHLDPYKTAKTDENGRAFFDHLPTGLYLVMGDSYEKGRTTYTPDPFALCLPNPDGETGEWIYDVEASCKYDSEYDPPHGGGGDDDPSSGGGGGTPVTVTRRVQKIWDDSGHTENRPQEVVVQLLKDGVVSSTVTLSASNNWSYTWSGLDANSNWQVVERDVANGYTVLVEREGDLFRVTNTYQEDVPVTPPSTGESEAPPSAESIEPAPEPEPEPEEKLPQTGMLWWPVPVLACGGISLFFAGWARRRRQEDSDV</sequence>
<dbReference type="Proteomes" id="UP001298681">
    <property type="component" value="Unassembled WGS sequence"/>
</dbReference>
<dbReference type="SUPFAM" id="SSF117074">
    <property type="entry name" value="Hypothetical protein PA1324"/>
    <property type="match status" value="1"/>
</dbReference>
<feature type="signal peptide" evidence="3">
    <location>
        <begin position="1"/>
        <end position="30"/>
    </location>
</feature>
<feature type="chain" id="PRO_5046112755" evidence="3">
    <location>
        <begin position="31"/>
        <end position="361"/>
    </location>
</feature>
<feature type="region of interest" description="Disordered" evidence="1">
    <location>
        <begin position="178"/>
        <end position="203"/>
    </location>
</feature>
<evidence type="ECO:0000256" key="2">
    <source>
        <dbReference type="SAM" id="Phobius"/>
    </source>
</evidence>
<evidence type="ECO:0000259" key="4">
    <source>
        <dbReference type="Pfam" id="PF05738"/>
    </source>
</evidence>
<keyword evidence="2" id="KW-0812">Transmembrane</keyword>
<dbReference type="Gene3D" id="2.60.40.10">
    <property type="entry name" value="Immunoglobulins"/>
    <property type="match status" value="1"/>
</dbReference>
<accession>A0ABS9MLV5</accession>
<dbReference type="Pfam" id="PF05738">
    <property type="entry name" value="Cna_B"/>
    <property type="match status" value="1"/>
</dbReference>